<keyword evidence="3" id="KW-1185">Reference proteome</keyword>
<organism evidence="2 3">
    <name type="scientific">Azorhizophilus paspali</name>
    <name type="common">Azotobacter paspali</name>
    <dbReference type="NCBI Taxonomy" id="69963"/>
    <lineage>
        <taxon>Bacteria</taxon>
        <taxon>Pseudomonadati</taxon>
        <taxon>Pseudomonadota</taxon>
        <taxon>Gammaproteobacteria</taxon>
        <taxon>Pseudomonadales</taxon>
        <taxon>Pseudomonadaceae</taxon>
        <taxon>Azorhizophilus</taxon>
    </lineage>
</organism>
<feature type="transmembrane region" description="Helical" evidence="1">
    <location>
        <begin position="118"/>
        <end position="141"/>
    </location>
</feature>
<comment type="caution">
    <text evidence="2">The sequence shown here is derived from an EMBL/GenBank/DDBJ whole genome shotgun (WGS) entry which is preliminary data.</text>
</comment>
<evidence type="ECO:0000313" key="3">
    <source>
        <dbReference type="Proteomes" id="UP001589891"/>
    </source>
</evidence>
<dbReference type="RefSeq" id="WP_376942199.1">
    <property type="nucleotide sequence ID" value="NZ_CP171449.1"/>
</dbReference>
<dbReference type="EMBL" id="JBHLSS010000005">
    <property type="protein sequence ID" value="MFC0708329.1"/>
    <property type="molecule type" value="Genomic_DNA"/>
</dbReference>
<protein>
    <submittedName>
        <fullName evidence="2">Uncharacterized protein</fullName>
    </submittedName>
</protein>
<sequence>MIANAILGSAAAVLLIAYWSFCRSAALKLQSRVVPLIEAFYADDSASEQEKDSIHWSYAASRIWIFMPLMALASPVVLAMAILSKSGGKVASEVSNRSAAHNEIMDCLIKMCIVRNPLTSMFCMYVVFAAIAILAPIGLLLDRLKSIPNPMTVYRVIAATLSSRDSRKAHAH</sequence>
<evidence type="ECO:0000313" key="2">
    <source>
        <dbReference type="EMBL" id="MFC0708329.1"/>
    </source>
</evidence>
<keyword evidence="1" id="KW-0812">Transmembrane</keyword>
<keyword evidence="1" id="KW-0472">Membrane</keyword>
<gene>
    <name evidence="2" type="ORF">ACFFGX_01500</name>
</gene>
<reference evidence="2 3" key="1">
    <citation type="submission" date="2024-09" db="EMBL/GenBank/DDBJ databases">
        <authorList>
            <person name="Sun Q."/>
            <person name="Mori K."/>
        </authorList>
    </citation>
    <scope>NUCLEOTIDE SEQUENCE [LARGE SCALE GENOMIC DNA]</scope>
    <source>
        <strain evidence="2 3">NCAIM B.01794</strain>
    </source>
</reference>
<evidence type="ECO:0000256" key="1">
    <source>
        <dbReference type="SAM" id="Phobius"/>
    </source>
</evidence>
<feature type="transmembrane region" description="Helical" evidence="1">
    <location>
        <begin position="63"/>
        <end position="83"/>
    </location>
</feature>
<dbReference type="Proteomes" id="UP001589891">
    <property type="component" value="Unassembled WGS sequence"/>
</dbReference>
<name>A0ABV6SHC7_AZOPA</name>
<proteinExistence type="predicted"/>
<keyword evidence="1" id="KW-1133">Transmembrane helix</keyword>
<accession>A0ABV6SHC7</accession>